<dbReference type="InterPro" id="IPR007048">
    <property type="entry name" value="IraD/Gp25-like"/>
</dbReference>
<reference evidence="2 3" key="1">
    <citation type="submission" date="2016-01" db="EMBL/GenBank/DDBJ databases">
        <authorList>
            <person name="Oliw E.H."/>
        </authorList>
    </citation>
    <scope>NUCLEOTIDE SEQUENCE [LARGE SCALE GENOMIC DNA]</scope>
    <source>
        <strain evidence="2">LMG 27134</strain>
    </source>
</reference>
<proteinExistence type="predicted"/>
<dbReference type="SUPFAM" id="SSF160719">
    <property type="entry name" value="gpW/gp25-like"/>
    <property type="match status" value="1"/>
</dbReference>
<dbReference type="OrthoDB" id="7305179at2"/>
<protein>
    <submittedName>
        <fullName evidence="2">Type VI secretion protein</fullName>
    </submittedName>
</protein>
<evidence type="ECO:0000313" key="2">
    <source>
        <dbReference type="EMBL" id="SAL24375.1"/>
    </source>
</evidence>
<dbReference type="Pfam" id="PF04965">
    <property type="entry name" value="GPW_gp25"/>
    <property type="match status" value="1"/>
</dbReference>
<organism evidence="2 3">
    <name type="scientific">Caballeronia udeis</name>
    <dbReference type="NCBI Taxonomy" id="1232866"/>
    <lineage>
        <taxon>Bacteria</taxon>
        <taxon>Pseudomonadati</taxon>
        <taxon>Pseudomonadota</taxon>
        <taxon>Betaproteobacteria</taxon>
        <taxon>Burkholderiales</taxon>
        <taxon>Burkholderiaceae</taxon>
        <taxon>Caballeronia</taxon>
    </lineage>
</organism>
<dbReference type="EMBL" id="FCOK02000008">
    <property type="protein sequence ID" value="SAL24375.1"/>
    <property type="molecule type" value="Genomic_DNA"/>
</dbReference>
<accession>A0A158FX19</accession>
<name>A0A158FX19_9BURK</name>
<dbReference type="InterPro" id="IPR053176">
    <property type="entry name" value="T6SS_TssE1-like"/>
</dbReference>
<dbReference type="PANTHER" id="PTHR38595:SF2">
    <property type="entry name" value="TYPE VI SECRETION SYSTEM BASEPLATE SUBUNIT TSSE"/>
    <property type="match status" value="1"/>
</dbReference>
<dbReference type="Proteomes" id="UP000054683">
    <property type="component" value="Unassembled WGS sequence"/>
</dbReference>
<evidence type="ECO:0000313" key="3">
    <source>
        <dbReference type="Proteomes" id="UP000054683"/>
    </source>
</evidence>
<sequence>MSATSRGTAMPLFDRLAAGGETRLPGKDVLRESVARDLGRLLNTRSRLTFEAFGATEGSVIDYGVPDFSERSLRSGGDRDAIAEAIRHAIALFEPRLTNVTVGFAFPADREPGVILLIGGQMREGTGVDHVAFELASAGHHTADPRWVEHG</sequence>
<evidence type="ECO:0000259" key="1">
    <source>
        <dbReference type="Pfam" id="PF04965"/>
    </source>
</evidence>
<dbReference type="InterPro" id="IPR017737">
    <property type="entry name" value="TssE1-like"/>
</dbReference>
<feature type="domain" description="IraD/Gp25-like" evidence="1">
    <location>
        <begin position="30"/>
        <end position="105"/>
    </location>
</feature>
<gene>
    <name evidence="2" type="ORF">AWB69_01772</name>
</gene>
<dbReference type="AlphaFoldDB" id="A0A158FX19"/>
<dbReference type="RefSeq" id="WP_062084329.1">
    <property type="nucleotide sequence ID" value="NZ_FCOK02000008.1"/>
</dbReference>
<dbReference type="NCBIfam" id="TIGR03357">
    <property type="entry name" value="VI_zyme"/>
    <property type="match status" value="1"/>
</dbReference>
<dbReference type="PANTHER" id="PTHR38595">
    <property type="entry name" value="CYTOPLASMIC PROTEIN-RELATED"/>
    <property type="match status" value="1"/>
</dbReference>